<evidence type="ECO:0000313" key="5">
    <source>
        <dbReference type="Proteomes" id="UP000275078"/>
    </source>
</evidence>
<keyword evidence="1" id="KW-0547">Nucleotide-binding</keyword>
<evidence type="ECO:0000256" key="2">
    <source>
        <dbReference type="SAM" id="Phobius"/>
    </source>
</evidence>
<dbReference type="GO" id="GO:0046872">
    <property type="term" value="F:metal ion binding"/>
    <property type="evidence" value="ECO:0007669"/>
    <property type="project" value="InterPro"/>
</dbReference>
<dbReference type="EMBL" id="ML119701">
    <property type="protein sequence ID" value="RPA79280.1"/>
    <property type="molecule type" value="Genomic_DNA"/>
</dbReference>
<dbReference type="OrthoDB" id="186626at2759"/>
<dbReference type="GO" id="GO:0005524">
    <property type="term" value="F:ATP binding"/>
    <property type="evidence" value="ECO:0007669"/>
    <property type="project" value="UniProtKB-UniRule"/>
</dbReference>
<dbReference type="AlphaFoldDB" id="A0A3N4I5A5"/>
<organism evidence="4 5">
    <name type="scientific">Ascobolus immersus RN42</name>
    <dbReference type="NCBI Taxonomy" id="1160509"/>
    <lineage>
        <taxon>Eukaryota</taxon>
        <taxon>Fungi</taxon>
        <taxon>Dikarya</taxon>
        <taxon>Ascomycota</taxon>
        <taxon>Pezizomycotina</taxon>
        <taxon>Pezizomycetes</taxon>
        <taxon>Pezizales</taxon>
        <taxon>Ascobolaceae</taxon>
        <taxon>Ascobolus</taxon>
    </lineage>
</organism>
<feature type="transmembrane region" description="Helical" evidence="2">
    <location>
        <begin position="27"/>
        <end position="50"/>
    </location>
</feature>
<feature type="domain" description="ATP-grasp" evidence="3">
    <location>
        <begin position="192"/>
        <end position="402"/>
    </location>
</feature>
<dbReference type="Proteomes" id="UP000275078">
    <property type="component" value="Unassembled WGS sequence"/>
</dbReference>
<name>A0A3N4I5A5_ASCIM</name>
<proteinExistence type="predicted"/>
<keyword evidence="5" id="KW-1185">Reference proteome</keyword>
<dbReference type="SUPFAM" id="SSF56059">
    <property type="entry name" value="Glutathione synthetase ATP-binding domain-like"/>
    <property type="match status" value="1"/>
</dbReference>
<evidence type="ECO:0000259" key="3">
    <source>
        <dbReference type="PROSITE" id="PS50975"/>
    </source>
</evidence>
<evidence type="ECO:0000313" key="4">
    <source>
        <dbReference type="EMBL" id="RPA79280.1"/>
    </source>
</evidence>
<dbReference type="InterPro" id="IPR011761">
    <property type="entry name" value="ATP-grasp"/>
</dbReference>
<protein>
    <recommendedName>
        <fullName evidence="3">ATP-grasp domain-containing protein</fullName>
    </recommendedName>
</protein>
<reference evidence="4 5" key="1">
    <citation type="journal article" date="2018" name="Nat. Ecol. Evol.">
        <title>Pezizomycetes genomes reveal the molecular basis of ectomycorrhizal truffle lifestyle.</title>
        <authorList>
            <person name="Murat C."/>
            <person name="Payen T."/>
            <person name="Noel B."/>
            <person name="Kuo A."/>
            <person name="Morin E."/>
            <person name="Chen J."/>
            <person name="Kohler A."/>
            <person name="Krizsan K."/>
            <person name="Balestrini R."/>
            <person name="Da Silva C."/>
            <person name="Montanini B."/>
            <person name="Hainaut M."/>
            <person name="Levati E."/>
            <person name="Barry K.W."/>
            <person name="Belfiori B."/>
            <person name="Cichocki N."/>
            <person name="Clum A."/>
            <person name="Dockter R.B."/>
            <person name="Fauchery L."/>
            <person name="Guy J."/>
            <person name="Iotti M."/>
            <person name="Le Tacon F."/>
            <person name="Lindquist E.A."/>
            <person name="Lipzen A."/>
            <person name="Malagnac F."/>
            <person name="Mello A."/>
            <person name="Molinier V."/>
            <person name="Miyauchi S."/>
            <person name="Poulain J."/>
            <person name="Riccioni C."/>
            <person name="Rubini A."/>
            <person name="Sitrit Y."/>
            <person name="Splivallo R."/>
            <person name="Traeger S."/>
            <person name="Wang M."/>
            <person name="Zifcakova L."/>
            <person name="Wipf D."/>
            <person name="Zambonelli A."/>
            <person name="Paolocci F."/>
            <person name="Nowrousian M."/>
            <person name="Ottonello S."/>
            <person name="Baldrian P."/>
            <person name="Spatafora J.W."/>
            <person name="Henrissat B."/>
            <person name="Nagy L.G."/>
            <person name="Aury J.M."/>
            <person name="Wincker P."/>
            <person name="Grigoriev I.V."/>
            <person name="Bonfante P."/>
            <person name="Martin F.M."/>
        </authorList>
    </citation>
    <scope>NUCLEOTIDE SEQUENCE [LARGE SCALE GENOMIC DNA]</scope>
    <source>
        <strain evidence="4 5">RN42</strain>
    </source>
</reference>
<dbReference type="PROSITE" id="PS50975">
    <property type="entry name" value="ATP_GRASP"/>
    <property type="match status" value="1"/>
</dbReference>
<accession>A0A3N4I5A5</accession>
<keyword evidence="2" id="KW-0812">Transmembrane</keyword>
<evidence type="ECO:0000256" key="1">
    <source>
        <dbReference type="PROSITE-ProRule" id="PRU00409"/>
    </source>
</evidence>
<gene>
    <name evidence="4" type="ORF">BJ508DRAFT_211283</name>
</gene>
<keyword evidence="1" id="KW-0067">ATP-binding</keyword>
<sequence length="525" mass="59056">MVQCVGSAVFSGFHQCRTLVRSILRNLGLIWISFFLLPLSSFLLLSALVYQQFFPKKPIWAADRKTILVSSLDTTKGLLLARAFYLAGHHVIGAGIYKNFSDALVPGRYSAAVSEYVFLPDPALFGGKERYADSLCYLIKTRRVDMWACVSGTHTALLDAFAKSHIEATTPCKVLQFPLNIVKQMDSKWDFIRLAKSLALDVPETLYITSQSEAVDFFADKLPPSVGGTFAPKQISDNKVRYVLRTTQVDELSGERQTDLYPLSTLQATRDSLAKLDIRPGNPWIIQEYIPGIEYRTHSLIVNGDVRAFAAAETSGMPLPFQALPPYTPAHAHMLQFTKTIAEELKRQSASNGQLSFDFILRDETQLINLVPINCSPRADTAIVLFSPDLLHLAQAYLSPILPKSSCLEKADFVEEDESEKISCPNRFAGPDGYYWSGNDLVVLLVVPLIKFLTFRITMGELIRSLKELARHVLFWKDAGWEVWDPLPWWWGYHVFWVVRLCECLVGDVRWGKINIATCEIDTSC</sequence>
<keyword evidence="2" id="KW-1133">Transmembrane helix</keyword>
<keyword evidence="2" id="KW-0472">Membrane</keyword>